<dbReference type="STRING" id="471854.Dfer_2252"/>
<evidence type="ECO:0000256" key="1">
    <source>
        <dbReference type="SAM" id="SignalP"/>
    </source>
</evidence>
<feature type="chain" id="PRO_5002972299" description="Lipoprotein" evidence="1">
    <location>
        <begin position="20"/>
        <end position="349"/>
    </location>
</feature>
<evidence type="ECO:0008006" key="4">
    <source>
        <dbReference type="Google" id="ProtNLM"/>
    </source>
</evidence>
<keyword evidence="3" id="KW-1185">Reference proteome</keyword>
<dbReference type="Proteomes" id="UP000002011">
    <property type="component" value="Chromosome"/>
</dbReference>
<dbReference type="KEGG" id="dfe:Dfer_2252"/>
<protein>
    <recommendedName>
        <fullName evidence="4">Lipoprotein</fullName>
    </recommendedName>
</protein>
<organism evidence="2 3">
    <name type="scientific">Dyadobacter fermentans (strain ATCC 700827 / DSM 18053 / CIP 107007 / KCTC 52180 / NS114)</name>
    <dbReference type="NCBI Taxonomy" id="471854"/>
    <lineage>
        <taxon>Bacteria</taxon>
        <taxon>Pseudomonadati</taxon>
        <taxon>Bacteroidota</taxon>
        <taxon>Cytophagia</taxon>
        <taxon>Cytophagales</taxon>
        <taxon>Spirosomataceae</taxon>
        <taxon>Dyadobacter</taxon>
    </lineage>
</organism>
<reference evidence="2 3" key="1">
    <citation type="journal article" date="2009" name="Stand. Genomic Sci.">
        <title>Complete genome sequence of Dyadobacter fermentans type strain (NS114).</title>
        <authorList>
            <person name="Lang E."/>
            <person name="Lapidus A."/>
            <person name="Chertkov O."/>
            <person name="Brettin T."/>
            <person name="Detter J.C."/>
            <person name="Han C."/>
            <person name="Copeland A."/>
            <person name="Glavina Del Rio T."/>
            <person name="Nolan M."/>
            <person name="Chen F."/>
            <person name="Lucas S."/>
            <person name="Tice H."/>
            <person name="Cheng J.F."/>
            <person name="Land M."/>
            <person name="Hauser L."/>
            <person name="Chang Y.J."/>
            <person name="Jeffries C.D."/>
            <person name="Kopitz M."/>
            <person name="Bruce D."/>
            <person name="Goodwin L."/>
            <person name="Pitluck S."/>
            <person name="Ovchinnikova G."/>
            <person name="Pati A."/>
            <person name="Ivanova N."/>
            <person name="Mavrommatis K."/>
            <person name="Chen A."/>
            <person name="Palaniappan K."/>
            <person name="Chain P."/>
            <person name="Bristow J."/>
            <person name="Eisen J.A."/>
            <person name="Markowitz V."/>
            <person name="Hugenholtz P."/>
            <person name="Goker M."/>
            <person name="Rohde M."/>
            <person name="Kyrpides N.C."/>
            <person name="Klenk H.P."/>
        </authorList>
    </citation>
    <scope>NUCLEOTIDE SEQUENCE [LARGE SCALE GENOMIC DNA]</scope>
    <source>
        <strain evidence="3">ATCC 700827 / DSM 18053 / CIP 107007 / KCTC 52180 / NS114</strain>
    </source>
</reference>
<evidence type="ECO:0000313" key="2">
    <source>
        <dbReference type="EMBL" id="ACT93474.1"/>
    </source>
</evidence>
<gene>
    <name evidence="2" type="ordered locus">Dfer_2252</name>
</gene>
<evidence type="ECO:0000313" key="3">
    <source>
        <dbReference type="Proteomes" id="UP000002011"/>
    </source>
</evidence>
<dbReference type="OrthoDB" id="9147983at2"/>
<feature type="signal peptide" evidence="1">
    <location>
        <begin position="1"/>
        <end position="19"/>
    </location>
</feature>
<proteinExistence type="predicted"/>
<name>C6VZJ6_DYAFD</name>
<sequence>MKKTIIAIMIFAGAVCMNACSDHQQDPSAFDKTYNSVNDPENEYFWEQFHSGNISNVKTMISRLEKQYAGDSTNVVVAAHLGFANFWVLSEGMRSTQPLGSIPDYINNAYKYFGRAYQLNTNDKRILGFLSNAEMAWSSLQPQPGPVQQSAMQKGQESIAAWPEFNKFTIGIGYTGLPPQADAFKYALELQWTTLEDCYTSPIDRSNPDIRHILNRDLSGHNLGKDRACYNNWLAPHNIEGYFLNMGDMIVKTGDHAMAVKIYELAKASPDYNNWVFKDVLEKRITNAQQNTVKFLDETQQGIDNVMIAGSGALCMSCHQMSEGDKLRYKDFDWKKYFRETDVYSVKGL</sequence>
<dbReference type="AlphaFoldDB" id="C6VZJ6"/>
<dbReference type="EMBL" id="CP001619">
    <property type="protein sequence ID" value="ACT93474.1"/>
    <property type="molecule type" value="Genomic_DNA"/>
</dbReference>
<accession>C6VZJ6</accession>
<dbReference type="eggNOG" id="ENOG5032QV2">
    <property type="taxonomic scope" value="Bacteria"/>
</dbReference>
<keyword evidence="1" id="KW-0732">Signal</keyword>
<dbReference type="HOGENOM" id="CLU_876592_0_0_10"/>
<dbReference type="RefSeq" id="WP_015811726.1">
    <property type="nucleotide sequence ID" value="NC_013037.1"/>
</dbReference>